<dbReference type="Gene3D" id="3.40.630.70">
    <property type="entry name" value="Leucyl/phenylalanyl-tRNA-protein transferase, C-terminal domain"/>
    <property type="match status" value="1"/>
</dbReference>
<keyword evidence="2 4" id="KW-0808">Transferase</keyword>
<comment type="catalytic activity">
    <reaction evidence="4">
        <text>N-terminal L-lysyl-[protein] + L-leucyl-tRNA(Leu) = N-terminal L-leucyl-L-lysyl-[protein] + tRNA(Leu) + H(+)</text>
        <dbReference type="Rhea" id="RHEA:12340"/>
        <dbReference type="Rhea" id="RHEA-COMP:9613"/>
        <dbReference type="Rhea" id="RHEA-COMP:9622"/>
        <dbReference type="Rhea" id="RHEA-COMP:12670"/>
        <dbReference type="Rhea" id="RHEA-COMP:12671"/>
        <dbReference type="ChEBI" id="CHEBI:15378"/>
        <dbReference type="ChEBI" id="CHEBI:65249"/>
        <dbReference type="ChEBI" id="CHEBI:78442"/>
        <dbReference type="ChEBI" id="CHEBI:78494"/>
        <dbReference type="ChEBI" id="CHEBI:133043"/>
        <dbReference type="EC" id="2.3.2.6"/>
    </reaction>
</comment>
<dbReference type="Pfam" id="PF03588">
    <property type="entry name" value="Leu_Phe_trans"/>
    <property type="match status" value="1"/>
</dbReference>
<protein>
    <recommendedName>
        <fullName evidence="4">Leucyl/phenylalanyl-tRNA--protein transferase</fullName>
        <ecNumber evidence="4">2.3.2.6</ecNumber>
    </recommendedName>
    <alternativeName>
        <fullName evidence="4">L/F-transferase</fullName>
    </alternativeName>
    <alternativeName>
        <fullName evidence="4">Leucyltransferase</fullName>
    </alternativeName>
    <alternativeName>
        <fullName evidence="4">Phenyalanyltransferase</fullName>
    </alternativeName>
</protein>
<comment type="function">
    <text evidence="4">Functions in the N-end rule pathway of protein degradation where it conjugates Leu, Phe and, less efficiently, Met from aminoacyl-tRNAs to the N-termini of proteins containing an N-terminal arginine or lysine.</text>
</comment>
<dbReference type="EC" id="2.3.2.6" evidence="4"/>
<organism evidence="5 6">
    <name type="scientific">Sorangium cellulosum</name>
    <name type="common">Polyangium cellulosum</name>
    <dbReference type="NCBI Taxonomy" id="56"/>
    <lineage>
        <taxon>Bacteria</taxon>
        <taxon>Pseudomonadati</taxon>
        <taxon>Myxococcota</taxon>
        <taxon>Polyangia</taxon>
        <taxon>Polyangiales</taxon>
        <taxon>Polyangiaceae</taxon>
        <taxon>Sorangium</taxon>
    </lineage>
</organism>
<dbReference type="AlphaFoldDB" id="A0A4P2Q5Q3"/>
<dbReference type="InterPro" id="IPR004616">
    <property type="entry name" value="Leu/Phe-tRNA_Trfase"/>
</dbReference>
<comment type="similarity">
    <text evidence="4">Belongs to the L/F-transferase family.</text>
</comment>
<dbReference type="GO" id="GO:0008914">
    <property type="term" value="F:leucyl-tRNA--protein transferase activity"/>
    <property type="evidence" value="ECO:0007669"/>
    <property type="project" value="UniProtKB-UniRule"/>
</dbReference>
<dbReference type="GO" id="GO:0030163">
    <property type="term" value="P:protein catabolic process"/>
    <property type="evidence" value="ECO:0007669"/>
    <property type="project" value="UniProtKB-UniRule"/>
</dbReference>
<dbReference type="EMBL" id="CP012670">
    <property type="protein sequence ID" value="AUX24709.1"/>
    <property type="molecule type" value="Genomic_DNA"/>
</dbReference>
<dbReference type="PANTHER" id="PTHR30098">
    <property type="entry name" value="LEUCYL/PHENYLALANYL-TRNA--PROTEIN TRANSFERASE"/>
    <property type="match status" value="1"/>
</dbReference>
<dbReference type="NCBIfam" id="TIGR00667">
    <property type="entry name" value="aat"/>
    <property type="match status" value="1"/>
</dbReference>
<accession>A0A4P2Q5Q3</accession>
<gene>
    <name evidence="4 5" type="primary">aat</name>
    <name evidence="5" type="ORF">SOCEGT47_052480</name>
</gene>
<dbReference type="Proteomes" id="UP000295781">
    <property type="component" value="Chromosome"/>
</dbReference>
<keyword evidence="1 4" id="KW-0963">Cytoplasm</keyword>
<dbReference type="SUPFAM" id="SSF55729">
    <property type="entry name" value="Acyl-CoA N-acyltransferases (Nat)"/>
    <property type="match status" value="1"/>
</dbReference>
<dbReference type="HAMAP" id="MF_00688">
    <property type="entry name" value="Leu_Phe_trans"/>
    <property type="match status" value="1"/>
</dbReference>
<evidence type="ECO:0000256" key="1">
    <source>
        <dbReference type="ARBA" id="ARBA00022490"/>
    </source>
</evidence>
<dbReference type="PANTHER" id="PTHR30098:SF2">
    <property type="entry name" value="LEUCYL_PHENYLALANYL-TRNA--PROTEIN TRANSFERASE"/>
    <property type="match status" value="1"/>
</dbReference>
<dbReference type="GO" id="GO:0005737">
    <property type="term" value="C:cytoplasm"/>
    <property type="evidence" value="ECO:0007669"/>
    <property type="project" value="UniProtKB-SubCell"/>
</dbReference>
<evidence type="ECO:0000313" key="5">
    <source>
        <dbReference type="EMBL" id="AUX24709.1"/>
    </source>
</evidence>
<comment type="catalytic activity">
    <reaction evidence="4">
        <text>L-phenylalanyl-tRNA(Phe) + an N-terminal L-alpha-aminoacyl-[protein] = an N-terminal L-phenylalanyl-L-alpha-aminoacyl-[protein] + tRNA(Phe)</text>
        <dbReference type="Rhea" id="RHEA:43632"/>
        <dbReference type="Rhea" id="RHEA-COMP:9668"/>
        <dbReference type="Rhea" id="RHEA-COMP:9699"/>
        <dbReference type="Rhea" id="RHEA-COMP:10636"/>
        <dbReference type="Rhea" id="RHEA-COMP:10637"/>
        <dbReference type="ChEBI" id="CHEBI:78442"/>
        <dbReference type="ChEBI" id="CHEBI:78531"/>
        <dbReference type="ChEBI" id="CHEBI:78597"/>
        <dbReference type="ChEBI" id="CHEBI:83561"/>
        <dbReference type="EC" id="2.3.2.6"/>
    </reaction>
</comment>
<evidence type="ECO:0000256" key="3">
    <source>
        <dbReference type="ARBA" id="ARBA00023315"/>
    </source>
</evidence>
<name>A0A4P2Q5Q3_SORCE</name>
<dbReference type="Gene3D" id="3.30.70.3550">
    <property type="entry name" value="Leucyl/phenylalanyl-tRNA-protein transferase, N-terminal domain"/>
    <property type="match status" value="1"/>
</dbReference>
<proteinExistence type="inferred from homology"/>
<keyword evidence="3 4" id="KW-0012">Acyltransferase</keyword>
<sequence>MGGFDPTTMRVPVLTSQLDFPPPERATPEGIVAVGGEASPERLLAGYRRGIFPWPHEGLPLLWFSPDPRFVLPPREAHVPRSLRKRMRRGELEVRTDTAFVEVMRACSEAPRPGQDGTWITEEIVAGYAALHAAGVAHSIESWSDGELVGGLYGVSLGRMFFGESMFARAPDASKVAFATLLGNLVAWDFALVDCQVYTDHLDRFGAVEWPRREFLRALAKALDAPTKLGPWRFDLAPDQAVERLISR</sequence>
<comment type="catalytic activity">
    <reaction evidence="4">
        <text>N-terminal L-arginyl-[protein] + L-leucyl-tRNA(Leu) = N-terminal L-leucyl-L-arginyl-[protein] + tRNA(Leu) + H(+)</text>
        <dbReference type="Rhea" id="RHEA:50416"/>
        <dbReference type="Rhea" id="RHEA-COMP:9613"/>
        <dbReference type="Rhea" id="RHEA-COMP:9622"/>
        <dbReference type="Rhea" id="RHEA-COMP:12672"/>
        <dbReference type="Rhea" id="RHEA-COMP:12673"/>
        <dbReference type="ChEBI" id="CHEBI:15378"/>
        <dbReference type="ChEBI" id="CHEBI:64719"/>
        <dbReference type="ChEBI" id="CHEBI:78442"/>
        <dbReference type="ChEBI" id="CHEBI:78494"/>
        <dbReference type="ChEBI" id="CHEBI:133044"/>
        <dbReference type="EC" id="2.3.2.6"/>
    </reaction>
</comment>
<evidence type="ECO:0000313" key="6">
    <source>
        <dbReference type="Proteomes" id="UP000295781"/>
    </source>
</evidence>
<dbReference type="InterPro" id="IPR042221">
    <property type="entry name" value="Leu/Phe-tRNA_Trfase_N"/>
</dbReference>
<evidence type="ECO:0000256" key="4">
    <source>
        <dbReference type="HAMAP-Rule" id="MF_00688"/>
    </source>
</evidence>
<reference evidence="5 6" key="1">
    <citation type="submission" date="2015-09" db="EMBL/GenBank/DDBJ databases">
        <title>Sorangium comparison.</title>
        <authorList>
            <person name="Zaburannyi N."/>
            <person name="Bunk B."/>
            <person name="Overmann J."/>
            <person name="Mueller R."/>
        </authorList>
    </citation>
    <scope>NUCLEOTIDE SEQUENCE [LARGE SCALE GENOMIC DNA]</scope>
    <source>
        <strain evidence="5 6">So ceGT47</strain>
    </source>
</reference>
<evidence type="ECO:0000256" key="2">
    <source>
        <dbReference type="ARBA" id="ARBA00022679"/>
    </source>
</evidence>
<dbReference type="InterPro" id="IPR042203">
    <property type="entry name" value="Leu/Phe-tRNA_Trfase_C"/>
</dbReference>
<comment type="subcellular location">
    <subcellularLocation>
        <location evidence="4">Cytoplasm</location>
    </subcellularLocation>
</comment>
<dbReference type="InterPro" id="IPR016181">
    <property type="entry name" value="Acyl_CoA_acyltransferase"/>
</dbReference>